<evidence type="ECO:0000313" key="3">
    <source>
        <dbReference type="Proteomes" id="UP000536604"/>
    </source>
</evidence>
<dbReference type="Proteomes" id="UP000536604">
    <property type="component" value="Unassembled WGS sequence"/>
</dbReference>
<dbReference type="SMART" id="SM00418">
    <property type="entry name" value="HTH_ARSR"/>
    <property type="match status" value="1"/>
</dbReference>
<dbReference type="GO" id="GO:0003700">
    <property type="term" value="F:DNA-binding transcription factor activity"/>
    <property type="evidence" value="ECO:0007669"/>
    <property type="project" value="InterPro"/>
</dbReference>
<sequence length="232" mass="25495">MTEHRAIDPGEHRVFADASRVAVLETVRQSDRPLDTRAIAEAVGLHVNTVRAHLALLAERGLVTVEPESRDRPGRPRMLYSTREKDNGWRDYRILAEALVAHISGMDGDRTQIAIAAGHAQGVRISGRPEHPVSADEAVHRVVEVLRECGFRPYATADRRRIVLHHCPFGELTRTCPEVVCGVHLGVVRGVLSGLRAPIEAVGLHPFAEPGRCVAELRPARRRAKTSPPAVT</sequence>
<evidence type="ECO:0000313" key="2">
    <source>
        <dbReference type="EMBL" id="MBB6121656.1"/>
    </source>
</evidence>
<accession>A0A841IWK4</accession>
<dbReference type="InterPro" id="IPR036390">
    <property type="entry name" value="WH_DNA-bd_sf"/>
</dbReference>
<dbReference type="Pfam" id="PF09339">
    <property type="entry name" value="HTH_IclR"/>
    <property type="match status" value="1"/>
</dbReference>
<dbReference type="InterPro" id="IPR001845">
    <property type="entry name" value="HTH_ArsR_DNA-bd_dom"/>
</dbReference>
<evidence type="ECO:0000259" key="1">
    <source>
        <dbReference type="SMART" id="SM00418"/>
    </source>
</evidence>
<dbReference type="Gene3D" id="1.10.10.10">
    <property type="entry name" value="Winged helix-like DNA-binding domain superfamily/Winged helix DNA-binding domain"/>
    <property type="match status" value="1"/>
</dbReference>
<dbReference type="RefSeq" id="WP_184293099.1">
    <property type="nucleotide sequence ID" value="NZ_JACHJO010000011.1"/>
</dbReference>
<feature type="domain" description="HTH arsR-type" evidence="1">
    <location>
        <begin position="13"/>
        <end position="101"/>
    </location>
</feature>
<organism evidence="2 3">
    <name type="scientific">Nocardiopsis algeriensis</name>
    <dbReference type="NCBI Taxonomy" id="1478215"/>
    <lineage>
        <taxon>Bacteria</taxon>
        <taxon>Bacillati</taxon>
        <taxon>Actinomycetota</taxon>
        <taxon>Actinomycetes</taxon>
        <taxon>Streptosporangiales</taxon>
        <taxon>Nocardiopsidaceae</taxon>
        <taxon>Nocardiopsis</taxon>
    </lineage>
</organism>
<dbReference type="InterPro" id="IPR011991">
    <property type="entry name" value="ArsR-like_HTH"/>
</dbReference>
<gene>
    <name evidence="2" type="ORF">FHS13_003630</name>
</gene>
<protein>
    <submittedName>
        <fullName evidence="2">Putative ArsR family transcriptional regulator</fullName>
    </submittedName>
</protein>
<dbReference type="SUPFAM" id="SSF46785">
    <property type="entry name" value="Winged helix' DNA-binding domain"/>
    <property type="match status" value="1"/>
</dbReference>
<keyword evidence="3" id="KW-1185">Reference proteome</keyword>
<dbReference type="CDD" id="cd00090">
    <property type="entry name" value="HTH_ARSR"/>
    <property type="match status" value="1"/>
</dbReference>
<reference evidence="2 3" key="1">
    <citation type="submission" date="2020-08" db="EMBL/GenBank/DDBJ databases">
        <title>Genomic Encyclopedia of Type Strains, Phase III (KMG-III): the genomes of soil and plant-associated and newly described type strains.</title>
        <authorList>
            <person name="Whitman W."/>
        </authorList>
    </citation>
    <scope>NUCLEOTIDE SEQUENCE [LARGE SCALE GENOMIC DNA]</scope>
    <source>
        <strain evidence="2 3">CECT 8712</strain>
    </source>
</reference>
<dbReference type="AlphaFoldDB" id="A0A841IWK4"/>
<dbReference type="InterPro" id="IPR005471">
    <property type="entry name" value="Tscrpt_reg_IclR_N"/>
</dbReference>
<comment type="caution">
    <text evidence="2">The sequence shown here is derived from an EMBL/GenBank/DDBJ whole genome shotgun (WGS) entry which is preliminary data.</text>
</comment>
<dbReference type="InterPro" id="IPR036388">
    <property type="entry name" value="WH-like_DNA-bd_sf"/>
</dbReference>
<name>A0A841IWK4_9ACTN</name>
<proteinExistence type="predicted"/>
<dbReference type="EMBL" id="JACHJO010000011">
    <property type="protein sequence ID" value="MBB6121656.1"/>
    <property type="molecule type" value="Genomic_DNA"/>
</dbReference>
<dbReference type="GO" id="GO:0003677">
    <property type="term" value="F:DNA binding"/>
    <property type="evidence" value="ECO:0007669"/>
    <property type="project" value="InterPro"/>
</dbReference>